<dbReference type="OrthoDB" id="5241672at2"/>
<keyword evidence="1" id="KW-0456">Lyase</keyword>
<dbReference type="InterPro" id="IPR036849">
    <property type="entry name" value="Enolase-like_C_sf"/>
</dbReference>
<sequence>MKSMVIAAVEAFPLRLALDGTPDRGGPDYQAPHQRPTIYSPSRETVFVRIETTDGLVGWGEALVPVGPRVVAAIVEDLLTPALLGADAADVRPLRFRLGELMRERGHLGGHQADALAAVDIALWDLLGRATGLSVAALLGGAFQRRIPSYLTSVGTATTADEFRRHWDDGVRRFKLHLGPDVDEALVVFDRAAAVLPDARFAVDVHCRLDGASGLRLARELAARGAWFLESALPAEHARGYAALAAAADLPIAAGEAHRHRYEVADWLAVDALDIYQPDIGRTGITEGNAIATLANTAYRPIMPHHSAALGLALAAGLHVAAAADNAPFFEYSPGTVDLANALLAEPIVAEAGAYLLPDGPGLGVVVDEDKVRAAVVDR</sequence>
<dbReference type="GO" id="GO:0009063">
    <property type="term" value="P:amino acid catabolic process"/>
    <property type="evidence" value="ECO:0007669"/>
    <property type="project" value="InterPro"/>
</dbReference>
<dbReference type="CDD" id="cd03316">
    <property type="entry name" value="MR_like"/>
    <property type="match status" value="1"/>
</dbReference>
<dbReference type="InterPro" id="IPR013342">
    <property type="entry name" value="Mandelate_racemase_C"/>
</dbReference>
<dbReference type="InterPro" id="IPR034593">
    <property type="entry name" value="DgoD-like"/>
</dbReference>
<dbReference type="Gene3D" id="3.20.20.120">
    <property type="entry name" value="Enolase-like C-terminal domain"/>
    <property type="match status" value="1"/>
</dbReference>
<dbReference type="PROSITE" id="PS00908">
    <property type="entry name" value="MR_MLE_1"/>
    <property type="match status" value="1"/>
</dbReference>
<dbReference type="SMART" id="SM00922">
    <property type="entry name" value="MR_MLE"/>
    <property type="match status" value="1"/>
</dbReference>
<comment type="caution">
    <text evidence="3">The sequence shown here is derived from an EMBL/GenBank/DDBJ whole genome shotgun (WGS) entry which is preliminary data.</text>
</comment>
<dbReference type="PANTHER" id="PTHR48080">
    <property type="entry name" value="D-GALACTONATE DEHYDRATASE-RELATED"/>
    <property type="match status" value="1"/>
</dbReference>
<reference evidence="3 4" key="1">
    <citation type="submission" date="2018-09" db="EMBL/GenBank/DDBJ databases">
        <title>Isolation, diversity and antifungal activity of actinobacteria from wheat.</title>
        <authorList>
            <person name="Han C."/>
        </authorList>
    </citation>
    <scope>NUCLEOTIDE SEQUENCE [LARGE SCALE GENOMIC DNA]</scope>
    <source>
        <strain evidence="3 4">NEAU-YY265</strain>
    </source>
</reference>
<dbReference type="InterPro" id="IPR029065">
    <property type="entry name" value="Enolase_C-like"/>
</dbReference>
<organism evidence="3 4">
    <name type="scientific">Jiangella rhizosphaerae</name>
    <dbReference type="NCBI Taxonomy" id="2293569"/>
    <lineage>
        <taxon>Bacteria</taxon>
        <taxon>Bacillati</taxon>
        <taxon>Actinomycetota</taxon>
        <taxon>Actinomycetes</taxon>
        <taxon>Jiangellales</taxon>
        <taxon>Jiangellaceae</taxon>
        <taxon>Jiangella</taxon>
    </lineage>
</organism>
<protein>
    <submittedName>
        <fullName evidence="3">Mandelate racemase/muconate lactonizing enzyme family protein</fullName>
    </submittedName>
</protein>
<accession>A0A418KVY3</accession>
<dbReference type="SUPFAM" id="SSF54826">
    <property type="entry name" value="Enolase N-terminal domain-like"/>
    <property type="match status" value="1"/>
</dbReference>
<dbReference type="InterPro" id="IPR013341">
    <property type="entry name" value="Mandelate_racemase_N_dom"/>
</dbReference>
<proteinExistence type="predicted"/>
<dbReference type="InterPro" id="IPR018110">
    <property type="entry name" value="Mandel_Rmase/mucon_lact_enz_CS"/>
</dbReference>
<dbReference type="SFLD" id="SFLDG00179">
    <property type="entry name" value="mandelate_racemase"/>
    <property type="match status" value="1"/>
</dbReference>
<dbReference type="EMBL" id="QUAL01000044">
    <property type="protein sequence ID" value="RIQ32537.1"/>
    <property type="molecule type" value="Genomic_DNA"/>
</dbReference>
<dbReference type="SFLD" id="SFLDS00001">
    <property type="entry name" value="Enolase"/>
    <property type="match status" value="1"/>
</dbReference>
<dbReference type="AlphaFoldDB" id="A0A418KVY3"/>
<evidence type="ECO:0000259" key="2">
    <source>
        <dbReference type="SMART" id="SM00922"/>
    </source>
</evidence>
<evidence type="ECO:0000313" key="4">
    <source>
        <dbReference type="Proteomes" id="UP000284057"/>
    </source>
</evidence>
<name>A0A418KVY3_9ACTN</name>
<dbReference type="Pfam" id="PF02746">
    <property type="entry name" value="MR_MLE_N"/>
    <property type="match status" value="1"/>
</dbReference>
<evidence type="ECO:0000313" key="3">
    <source>
        <dbReference type="EMBL" id="RIQ32537.1"/>
    </source>
</evidence>
<evidence type="ECO:0000256" key="1">
    <source>
        <dbReference type="ARBA" id="ARBA00023239"/>
    </source>
</evidence>
<dbReference type="SUPFAM" id="SSF51604">
    <property type="entry name" value="Enolase C-terminal domain-like"/>
    <property type="match status" value="1"/>
</dbReference>
<dbReference type="InterPro" id="IPR029017">
    <property type="entry name" value="Enolase-like_N"/>
</dbReference>
<dbReference type="Proteomes" id="UP000284057">
    <property type="component" value="Unassembled WGS sequence"/>
</dbReference>
<dbReference type="PANTHER" id="PTHR48080:SF2">
    <property type="entry name" value="D-GALACTONATE DEHYDRATASE"/>
    <property type="match status" value="1"/>
</dbReference>
<dbReference type="Pfam" id="PF13378">
    <property type="entry name" value="MR_MLE_C"/>
    <property type="match status" value="1"/>
</dbReference>
<feature type="domain" description="Mandelate racemase/muconate lactonizing enzyme C-terminal" evidence="2">
    <location>
        <begin position="156"/>
        <end position="251"/>
    </location>
</feature>
<dbReference type="GO" id="GO:0016829">
    <property type="term" value="F:lyase activity"/>
    <property type="evidence" value="ECO:0007669"/>
    <property type="project" value="UniProtKB-KW"/>
</dbReference>
<dbReference type="Gene3D" id="3.30.390.10">
    <property type="entry name" value="Enolase-like, N-terminal domain"/>
    <property type="match status" value="1"/>
</dbReference>
<keyword evidence="4" id="KW-1185">Reference proteome</keyword>
<gene>
    <name evidence="3" type="ORF">DY240_05390</name>
</gene>